<dbReference type="Gene3D" id="1.10.287.950">
    <property type="entry name" value="Methyl-accepting chemotaxis protein"/>
    <property type="match status" value="1"/>
</dbReference>
<feature type="domain" description="HAMP" evidence="8">
    <location>
        <begin position="419"/>
        <end position="471"/>
    </location>
</feature>
<dbReference type="Pfam" id="PF00672">
    <property type="entry name" value="HAMP"/>
    <property type="match status" value="1"/>
</dbReference>
<keyword evidence="4" id="KW-0807">Transducer</keyword>
<evidence type="ECO:0000259" key="7">
    <source>
        <dbReference type="PROSITE" id="PS50111"/>
    </source>
</evidence>
<dbReference type="CDD" id="cd11386">
    <property type="entry name" value="MCP_signal"/>
    <property type="match status" value="1"/>
</dbReference>
<dbReference type="PROSITE" id="PS50885">
    <property type="entry name" value="HAMP"/>
    <property type="match status" value="2"/>
</dbReference>
<dbReference type="GO" id="GO:0016020">
    <property type="term" value="C:membrane"/>
    <property type="evidence" value="ECO:0007669"/>
    <property type="project" value="UniProtKB-SubCell"/>
</dbReference>
<dbReference type="Proteomes" id="UP000186228">
    <property type="component" value="Unassembled WGS sequence"/>
</dbReference>
<evidence type="ECO:0000256" key="4">
    <source>
        <dbReference type="PROSITE-ProRule" id="PRU00284"/>
    </source>
</evidence>
<dbReference type="PRINTS" id="PR00260">
    <property type="entry name" value="CHEMTRNSDUCR"/>
</dbReference>
<dbReference type="Pfam" id="PF22673">
    <property type="entry name" value="MCP-like_PDC_1"/>
    <property type="match status" value="1"/>
</dbReference>
<dbReference type="InterPro" id="IPR051310">
    <property type="entry name" value="MCP_chemotaxis"/>
</dbReference>
<dbReference type="OrthoDB" id="3378718at2"/>
<evidence type="ECO:0000256" key="1">
    <source>
        <dbReference type="ARBA" id="ARBA00004370"/>
    </source>
</evidence>
<reference evidence="10" key="1">
    <citation type="submission" date="2016-08" db="EMBL/GenBank/DDBJ databases">
        <authorList>
            <person name="Varghese N."/>
            <person name="Submissions Spin"/>
        </authorList>
    </citation>
    <scope>NUCLEOTIDE SEQUENCE [LARGE SCALE GENOMIC DNA]</scope>
    <source>
        <strain evidence="10">CCBAU 57015</strain>
    </source>
</reference>
<feature type="region of interest" description="Disordered" evidence="5">
    <location>
        <begin position="735"/>
        <end position="782"/>
    </location>
</feature>
<evidence type="ECO:0000259" key="8">
    <source>
        <dbReference type="PROSITE" id="PS50885"/>
    </source>
</evidence>
<dbReference type="SMART" id="SM00283">
    <property type="entry name" value="MA"/>
    <property type="match status" value="1"/>
</dbReference>
<dbReference type="SUPFAM" id="SSF58104">
    <property type="entry name" value="Methyl-accepting chemotaxis protein (MCP) signaling domain"/>
    <property type="match status" value="1"/>
</dbReference>
<dbReference type="InterPro" id="IPR004089">
    <property type="entry name" value="MCPsignal_dom"/>
</dbReference>
<dbReference type="RefSeq" id="WP_075854362.1">
    <property type="nucleotide sequence ID" value="NZ_FMAC01000006.1"/>
</dbReference>
<dbReference type="STRING" id="52131.GA0061100_10622"/>
<name>A0A1C3VGG3_9HYPH</name>
<gene>
    <name evidence="9" type="ORF">GA0061100_10622</name>
</gene>
<dbReference type="CDD" id="cd12912">
    <property type="entry name" value="PDC2_MCP_like"/>
    <property type="match status" value="1"/>
</dbReference>
<feature type="domain" description="HAMP" evidence="8">
    <location>
        <begin position="338"/>
        <end position="391"/>
    </location>
</feature>
<evidence type="ECO:0000313" key="9">
    <source>
        <dbReference type="EMBL" id="SCB26821.1"/>
    </source>
</evidence>
<dbReference type="Pfam" id="PF00015">
    <property type="entry name" value="MCPsignal"/>
    <property type="match status" value="1"/>
</dbReference>
<dbReference type="PROSITE" id="PS50111">
    <property type="entry name" value="CHEMOTAXIS_TRANSDUC_2"/>
    <property type="match status" value="1"/>
</dbReference>
<dbReference type="PANTHER" id="PTHR43531">
    <property type="entry name" value="PROTEIN ICFG"/>
    <property type="match status" value="1"/>
</dbReference>
<dbReference type="InterPro" id="IPR003660">
    <property type="entry name" value="HAMP_dom"/>
</dbReference>
<evidence type="ECO:0000256" key="5">
    <source>
        <dbReference type="SAM" id="MobiDB-lite"/>
    </source>
</evidence>
<evidence type="ECO:0000256" key="6">
    <source>
        <dbReference type="SAM" id="Phobius"/>
    </source>
</evidence>
<sequence length="782" mass="82677">MILKSATSRNIFSVAACGVIATVAASAILFDSAYTTVRQSSLDQMRQIASTTAAGSEKALGTAIAVVNSLETVLATMKDAGDANRATADAILKNMLVNNPMALGVWTGWEPNAFDGKDRDFVGKEGHDATGRYIPYWVRSGGQITHVPLADYTVSGAGDYYQLPFTQQKTVVIEPYSYAIDGKQVLMTSIAQPIMIGGKPVGVAGLDMALDDAQKAISAIHPMGTGFMSLVTAGGGMISHPDAALIGKNIKDGGAETAGWDQLIANPGKEREITSADGTAYFAVAEPVKLTDAISWYAIVAVPKATLFAQVNSVVRNAIAVTSIATVLLGLAGWLIARRFIRRIENVIAETDQIANGDLNVTLRDRAARDEIGDLSRSLHILLENNREKVRLETEAETSRAAQEAEQAERVRISDAQEAEVKFAVGELAAGLEQLSDGNMTARLNQPFTSALDEIRGNFNASVEKLQAAMISFSENASVIQCGSEEIRTGADDLARRTEQQAASVEETAAALEQITTSIKDSTTRAEEVAALVGRTKDSAERSGQIVHSAVEAMNGIEQSSQSISNIIGVIDDIAFQTNLLALNAGVEAARAGEAGKGFAVVAQEVRELAQRSATAAKEIKALIHSSGDQVKRGVNLVGQTGEALRAIVQEVQSIDSNVQAIVQSAREQSTGLQEINTAVNQMDQATQKNAAMVEESNAATHTLASEVSSLSARLAQFKLDHTAGKVVQLAASPREKAATPVKTSATPNRGAELSGQRALGEKLRSAFGKTSPAASPVWEDF</sequence>
<dbReference type="InterPro" id="IPR004090">
    <property type="entry name" value="Chemotax_Me-accpt_rcpt"/>
</dbReference>
<keyword evidence="2" id="KW-0145">Chemotaxis</keyword>
<dbReference type="Gene3D" id="3.30.450.20">
    <property type="entry name" value="PAS domain"/>
    <property type="match status" value="2"/>
</dbReference>
<dbReference type="GO" id="GO:0006935">
    <property type="term" value="P:chemotaxis"/>
    <property type="evidence" value="ECO:0007669"/>
    <property type="project" value="UniProtKB-KW"/>
</dbReference>
<evidence type="ECO:0000313" key="10">
    <source>
        <dbReference type="Proteomes" id="UP000186228"/>
    </source>
</evidence>
<dbReference type="FunFam" id="1.10.287.950:FF:000001">
    <property type="entry name" value="Methyl-accepting chemotaxis sensory transducer"/>
    <property type="match status" value="1"/>
</dbReference>
<feature type="domain" description="Methyl-accepting transducer" evidence="7">
    <location>
        <begin position="476"/>
        <end position="705"/>
    </location>
</feature>
<proteinExistence type="inferred from homology"/>
<dbReference type="CDD" id="cd12913">
    <property type="entry name" value="PDC1_MCP_like"/>
    <property type="match status" value="1"/>
</dbReference>
<keyword evidence="6" id="KW-0472">Membrane</keyword>
<dbReference type="PANTHER" id="PTHR43531:SF11">
    <property type="entry name" value="METHYL-ACCEPTING CHEMOTAXIS PROTEIN 3"/>
    <property type="match status" value="1"/>
</dbReference>
<keyword evidence="6" id="KW-1133">Transmembrane helix</keyword>
<keyword evidence="6" id="KW-0812">Transmembrane</keyword>
<dbReference type="SMART" id="SM00304">
    <property type="entry name" value="HAMP"/>
    <property type="match status" value="2"/>
</dbReference>
<comment type="subcellular location">
    <subcellularLocation>
        <location evidence="1">Membrane</location>
    </subcellularLocation>
</comment>
<dbReference type="GO" id="GO:0004888">
    <property type="term" value="F:transmembrane signaling receptor activity"/>
    <property type="evidence" value="ECO:0007669"/>
    <property type="project" value="InterPro"/>
</dbReference>
<keyword evidence="10" id="KW-1185">Reference proteome</keyword>
<dbReference type="Gene3D" id="6.10.340.10">
    <property type="match status" value="1"/>
</dbReference>
<dbReference type="GO" id="GO:0007165">
    <property type="term" value="P:signal transduction"/>
    <property type="evidence" value="ECO:0007669"/>
    <property type="project" value="UniProtKB-KW"/>
</dbReference>
<feature type="transmembrane region" description="Helical" evidence="6">
    <location>
        <begin position="318"/>
        <end position="337"/>
    </location>
</feature>
<organism evidence="9 10">
    <name type="scientific">Rhizobium hainanense</name>
    <dbReference type="NCBI Taxonomy" id="52131"/>
    <lineage>
        <taxon>Bacteria</taxon>
        <taxon>Pseudomonadati</taxon>
        <taxon>Pseudomonadota</taxon>
        <taxon>Alphaproteobacteria</taxon>
        <taxon>Hyphomicrobiales</taxon>
        <taxon>Rhizobiaceae</taxon>
        <taxon>Rhizobium/Agrobacterium group</taxon>
        <taxon>Rhizobium</taxon>
    </lineage>
</organism>
<evidence type="ECO:0000256" key="2">
    <source>
        <dbReference type="ARBA" id="ARBA00022500"/>
    </source>
</evidence>
<comment type="similarity">
    <text evidence="3">Belongs to the methyl-accepting chemotaxis (MCP) protein family.</text>
</comment>
<dbReference type="CDD" id="cd06225">
    <property type="entry name" value="HAMP"/>
    <property type="match status" value="1"/>
</dbReference>
<protein>
    <submittedName>
        <fullName evidence="9">Methyl-accepting chemotaxis sensory transducer with Cache sensor</fullName>
    </submittedName>
</protein>
<dbReference type="AlphaFoldDB" id="A0A1C3VGG3"/>
<evidence type="ECO:0000256" key="3">
    <source>
        <dbReference type="ARBA" id="ARBA00029447"/>
    </source>
</evidence>
<dbReference type="SUPFAM" id="SSF158472">
    <property type="entry name" value="HAMP domain-like"/>
    <property type="match status" value="1"/>
</dbReference>
<accession>A0A1C3VGG3</accession>
<dbReference type="EMBL" id="FMAC01000006">
    <property type="protein sequence ID" value="SCB26821.1"/>
    <property type="molecule type" value="Genomic_DNA"/>
</dbReference>